<evidence type="ECO:0000256" key="3">
    <source>
        <dbReference type="ARBA" id="ARBA00022692"/>
    </source>
</evidence>
<accession>A0A7X0M7B1</accession>
<dbReference type="InterPro" id="IPR050189">
    <property type="entry name" value="MFS_Efflux_Transporters"/>
</dbReference>
<dbReference type="Pfam" id="PF07690">
    <property type="entry name" value="MFS_1"/>
    <property type="match status" value="1"/>
</dbReference>
<evidence type="ECO:0000313" key="8">
    <source>
        <dbReference type="EMBL" id="MBB6472849.1"/>
    </source>
</evidence>
<keyword evidence="2" id="KW-1003">Cell membrane</keyword>
<protein>
    <submittedName>
        <fullName evidence="8">Putative MFS family arabinose efflux permease</fullName>
    </submittedName>
</protein>
<evidence type="ECO:0000256" key="1">
    <source>
        <dbReference type="ARBA" id="ARBA00004651"/>
    </source>
</evidence>
<comment type="caution">
    <text evidence="8">The sequence shown here is derived from an EMBL/GenBank/DDBJ whole genome shotgun (WGS) entry which is preliminary data.</text>
</comment>
<dbReference type="Proteomes" id="UP000555564">
    <property type="component" value="Unassembled WGS sequence"/>
</dbReference>
<dbReference type="RefSeq" id="WP_184980219.1">
    <property type="nucleotide sequence ID" value="NZ_BAAALO010000049.1"/>
</dbReference>
<reference evidence="8 9" key="1">
    <citation type="submission" date="2020-08" db="EMBL/GenBank/DDBJ databases">
        <title>Sequencing the genomes of 1000 actinobacteria strains.</title>
        <authorList>
            <person name="Klenk H.-P."/>
        </authorList>
    </citation>
    <scope>NUCLEOTIDE SEQUENCE [LARGE SCALE GENOMIC DNA]</scope>
    <source>
        <strain evidence="8 9">DSM 44936</strain>
    </source>
</reference>
<evidence type="ECO:0000259" key="7">
    <source>
        <dbReference type="PROSITE" id="PS50850"/>
    </source>
</evidence>
<dbReference type="PROSITE" id="PS50850">
    <property type="entry name" value="MFS"/>
    <property type="match status" value="1"/>
</dbReference>
<feature type="transmembrane region" description="Helical" evidence="6">
    <location>
        <begin position="59"/>
        <end position="81"/>
    </location>
</feature>
<feature type="transmembrane region" description="Helical" evidence="6">
    <location>
        <begin position="222"/>
        <end position="246"/>
    </location>
</feature>
<keyword evidence="3 6" id="KW-0812">Transmembrane</keyword>
<gene>
    <name evidence="8" type="ORF">BJ992_002280</name>
</gene>
<feature type="transmembrane region" description="Helical" evidence="6">
    <location>
        <begin position="376"/>
        <end position="395"/>
    </location>
</feature>
<dbReference type="PANTHER" id="PTHR43124">
    <property type="entry name" value="PURINE EFFLUX PUMP PBUE"/>
    <property type="match status" value="1"/>
</dbReference>
<evidence type="ECO:0000256" key="2">
    <source>
        <dbReference type="ARBA" id="ARBA00022475"/>
    </source>
</evidence>
<feature type="transmembrane region" description="Helical" evidence="6">
    <location>
        <begin position="286"/>
        <end position="308"/>
    </location>
</feature>
<feature type="transmembrane region" description="Helical" evidence="6">
    <location>
        <begin position="146"/>
        <end position="169"/>
    </location>
</feature>
<dbReference type="EMBL" id="JACHIU010000001">
    <property type="protein sequence ID" value="MBB6472849.1"/>
    <property type="molecule type" value="Genomic_DNA"/>
</dbReference>
<proteinExistence type="predicted"/>
<keyword evidence="5 6" id="KW-0472">Membrane</keyword>
<dbReference type="InterPro" id="IPR036259">
    <property type="entry name" value="MFS_trans_sf"/>
</dbReference>
<feature type="transmembrane region" description="Helical" evidence="6">
    <location>
        <begin position="175"/>
        <end position="195"/>
    </location>
</feature>
<comment type="subcellular location">
    <subcellularLocation>
        <location evidence="1">Cell membrane</location>
        <topology evidence="1">Multi-pass membrane protein</topology>
    </subcellularLocation>
</comment>
<feature type="transmembrane region" description="Helical" evidence="6">
    <location>
        <begin position="349"/>
        <end position="370"/>
    </location>
</feature>
<dbReference type="PANTHER" id="PTHR43124:SF3">
    <property type="entry name" value="CHLORAMPHENICOL EFFLUX PUMP RV0191"/>
    <property type="match status" value="1"/>
</dbReference>
<feature type="transmembrane region" description="Helical" evidence="6">
    <location>
        <begin position="121"/>
        <end position="139"/>
    </location>
</feature>
<feature type="transmembrane region" description="Helical" evidence="6">
    <location>
        <begin position="258"/>
        <end position="279"/>
    </location>
</feature>
<dbReference type="InterPro" id="IPR020846">
    <property type="entry name" value="MFS_dom"/>
</dbReference>
<organism evidence="8 9">
    <name type="scientific">Sphaerisporangium rubeum</name>
    <dbReference type="NCBI Taxonomy" id="321317"/>
    <lineage>
        <taxon>Bacteria</taxon>
        <taxon>Bacillati</taxon>
        <taxon>Actinomycetota</taxon>
        <taxon>Actinomycetes</taxon>
        <taxon>Streptosporangiales</taxon>
        <taxon>Streptosporangiaceae</taxon>
        <taxon>Sphaerisporangium</taxon>
    </lineage>
</organism>
<dbReference type="InterPro" id="IPR011701">
    <property type="entry name" value="MFS"/>
</dbReference>
<dbReference type="GO" id="GO:0022857">
    <property type="term" value="F:transmembrane transporter activity"/>
    <property type="evidence" value="ECO:0007669"/>
    <property type="project" value="InterPro"/>
</dbReference>
<evidence type="ECO:0000256" key="4">
    <source>
        <dbReference type="ARBA" id="ARBA00022989"/>
    </source>
</evidence>
<dbReference type="AlphaFoldDB" id="A0A7X0M7B1"/>
<dbReference type="Gene3D" id="1.20.1250.20">
    <property type="entry name" value="MFS general substrate transporter like domains"/>
    <property type="match status" value="1"/>
</dbReference>
<sequence>MEPRSPSGPPHVRDEPRRSPWATIAVVYVAGVVSAMSLGKFAPVGPEVQAQLGLTLAQLGWVISAVVGLGAVAGVPAGYLVRRLGTERSLIGGLVLMAVAGGAAVTAGGYAWLLAARFVESAGYLMVTVAAPALILRMAADRDRGVALSIWATFVPVGLGVSTLAGGAAGSALGWRGWTGLIAALTLVMASAVWVRLPRGAARHETAAGPVPRAGALVRPAVLAASFALAVLATLPVVVLLPTLLIESYGRTATTAGALTSAVSLIGVPGGLAVGLLLRKGVSLKVMALSGLLVIPGGWLMYAAGAALPAAVTGAAVISLFNGFLGALVFAALPLVLRRLSDADVGTGLVAQTGSLGALVGPPFFGLVAVGYGYQVLPVVITAGMLAATAALLLATRGVSTRPPR</sequence>
<evidence type="ECO:0000313" key="9">
    <source>
        <dbReference type="Proteomes" id="UP000555564"/>
    </source>
</evidence>
<keyword evidence="4 6" id="KW-1133">Transmembrane helix</keyword>
<dbReference type="SUPFAM" id="SSF103473">
    <property type="entry name" value="MFS general substrate transporter"/>
    <property type="match status" value="1"/>
</dbReference>
<feature type="domain" description="Major facilitator superfamily (MFS) profile" evidence="7">
    <location>
        <begin position="23"/>
        <end position="402"/>
    </location>
</feature>
<evidence type="ECO:0000256" key="6">
    <source>
        <dbReference type="SAM" id="Phobius"/>
    </source>
</evidence>
<feature type="transmembrane region" description="Helical" evidence="6">
    <location>
        <begin position="21"/>
        <end position="39"/>
    </location>
</feature>
<feature type="transmembrane region" description="Helical" evidence="6">
    <location>
        <begin position="93"/>
        <end position="115"/>
    </location>
</feature>
<keyword evidence="9" id="KW-1185">Reference proteome</keyword>
<evidence type="ECO:0000256" key="5">
    <source>
        <dbReference type="ARBA" id="ARBA00023136"/>
    </source>
</evidence>
<name>A0A7X0M7B1_9ACTN</name>
<dbReference type="CDD" id="cd06174">
    <property type="entry name" value="MFS"/>
    <property type="match status" value="1"/>
</dbReference>
<dbReference type="GO" id="GO:0005886">
    <property type="term" value="C:plasma membrane"/>
    <property type="evidence" value="ECO:0007669"/>
    <property type="project" value="UniProtKB-SubCell"/>
</dbReference>
<feature type="transmembrane region" description="Helical" evidence="6">
    <location>
        <begin position="314"/>
        <end position="337"/>
    </location>
</feature>